<dbReference type="PANTHER" id="PTHR42964:SF1">
    <property type="entry name" value="POLYKETIDE BIOSYNTHESIS ENOYL-COA HYDRATASE PKSH-RELATED"/>
    <property type="match status" value="1"/>
</dbReference>
<accession>A0A2S9VBG9</accession>
<dbReference type="NCBIfam" id="NF006588">
    <property type="entry name" value="PRK09120.1"/>
    <property type="match status" value="1"/>
</dbReference>
<dbReference type="InterPro" id="IPR001753">
    <property type="entry name" value="Enoyl-CoA_hydra/iso"/>
</dbReference>
<dbReference type="Pfam" id="PF00378">
    <property type="entry name" value="ECH_1"/>
    <property type="match status" value="1"/>
</dbReference>
<organism evidence="2 3">
    <name type="scientific">Alteromonas alba</name>
    <dbReference type="NCBI Taxonomy" id="2079529"/>
    <lineage>
        <taxon>Bacteria</taxon>
        <taxon>Pseudomonadati</taxon>
        <taxon>Pseudomonadota</taxon>
        <taxon>Gammaproteobacteria</taxon>
        <taxon>Alteromonadales</taxon>
        <taxon>Alteromonadaceae</taxon>
        <taxon>Alteromonas/Salinimonas group</taxon>
        <taxon>Alteromonas</taxon>
    </lineage>
</organism>
<dbReference type="InterPro" id="IPR051683">
    <property type="entry name" value="Enoyl-CoA_Hydratase/Isomerase"/>
</dbReference>
<reference evidence="3" key="1">
    <citation type="journal article" date="2020" name="Int. J. Syst. Evol. Microbiol.">
        <title>Alteromonas alba sp. nov., a marine bacterium isolated from the seawater of the West Pacific Ocean.</title>
        <authorList>
            <person name="Sun C."/>
            <person name="Wu Y.-H."/>
            <person name="Xamxidin M."/>
            <person name="Cheng H."/>
            <person name="Xu X.-W."/>
        </authorList>
    </citation>
    <scope>NUCLEOTIDE SEQUENCE [LARGE SCALE GENOMIC DNA]</scope>
    <source>
        <strain evidence="3">190</strain>
    </source>
</reference>
<evidence type="ECO:0000313" key="3">
    <source>
        <dbReference type="Proteomes" id="UP000238949"/>
    </source>
</evidence>
<dbReference type="Proteomes" id="UP000238949">
    <property type="component" value="Unassembled WGS sequence"/>
</dbReference>
<comment type="similarity">
    <text evidence="1">Belongs to the enoyl-CoA hydratase/isomerase family.</text>
</comment>
<sequence length="291" mass="32844">MHPNTILQEDLNVSVERSEEETVKVIVENKIAWVYYNRPEKRNCMSPKLNRQMMRVLEDLEYRDDVGVLVLSGEGTAWTAGMDLKEYFRENEAKGLGATRKAQREAYGWWRALRWYHKPTIAMINGWCFGGGYGPLFSCDLAVSAEDATFGLSEINWGILPGGGASKVVADLMPLRKAMYHAMMGENIDGKTAVEWGLINEAVPADQLKARVTEMCNVLLEKNPVALKATKDAIRRVKEMTYDNAEDYLVRAQEAANSFDNDGRKEGIKQFIDDKTYKPGLGAYDKSKQQN</sequence>
<dbReference type="EMBL" id="PVNP01000089">
    <property type="protein sequence ID" value="PRO73774.1"/>
    <property type="molecule type" value="Genomic_DNA"/>
</dbReference>
<evidence type="ECO:0000256" key="1">
    <source>
        <dbReference type="ARBA" id="ARBA00005254"/>
    </source>
</evidence>
<dbReference type="EC" id="4.2.1.17" evidence="2"/>
<protein>
    <submittedName>
        <fullName evidence="2">p-hydroxycinnamoyl CoA hydratase/lyase</fullName>
        <ecNumber evidence="2">4.2.1.17</ecNumber>
    </submittedName>
</protein>
<dbReference type="AlphaFoldDB" id="A0A2S9VBG9"/>
<name>A0A2S9VBG9_9ALTE</name>
<evidence type="ECO:0000313" key="2">
    <source>
        <dbReference type="EMBL" id="PRO73774.1"/>
    </source>
</evidence>
<gene>
    <name evidence="2" type="ORF">C6Y40_10245</name>
</gene>
<proteinExistence type="inferred from homology"/>
<dbReference type="SUPFAM" id="SSF52096">
    <property type="entry name" value="ClpP/crotonase"/>
    <property type="match status" value="1"/>
</dbReference>
<dbReference type="CDD" id="cd06558">
    <property type="entry name" value="crotonase-like"/>
    <property type="match status" value="1"/>
</dbReference>
<keyword evidence="3" id="KW-1185">Reference proteome</keyword>
<dbReference type="Gene3D" id="6.10.250.2850">
    <property type="match status" value="1"/>
</dbReference>
<dbReference type="InterPro" id="IPR029045">
    <property type="entry name" value="ClpP/crotonase-like_dom_sf"/>
</dbReference>
<dbReference type="PANTHER" id="PTHR42964">
    <property type="entry name" value="ENOYL-COA HYDRATASE"/>
    <property type="match status" value="1"/>
</dbReference>
<dbReference type="Gene3D" id="3.90.226.10">
    <property type="entry name" value="2-enoyl-CoA Hydratase, Chain A, domain 1"/>
    <property type="match status" value="1"/>
</dbReference>
<dbReference type="GO" id="GO:0008300">
    <property type="term" value="P:isoprenoid catabolic process"/>
    <property type="evidence" value="ECO:0007669"/>
    <property type="project" value="TreeGrafter"/>
</dbReference>
<dbReference type="GO" id="GO:0004300">
    <property type="term" value="F:enoyl-CoA hydratase activity"/>
    <property type="evidence" value="ECO:0007669"/>
    <property type="project" value="UniProtKB-EC"/>
</dbReference>
<comment type="caution">
    <text evidence="2">The sequence shown here is derived from an EMBL/GenBank/DDBJ whole genome shotgun (WGS) entry which is preliminary data.</text>
</comment>
<keyword evidence="2" id="KW-0456">Lyase</keyword>
<dbReference type="OrthoDB" id="9807606at2"/>